<name>A0A6F9D6N8_9ASCI</name>
<dbReference type="InterPro" id="IPR024132">
    <property type="entry name" value="Akirin"/>
</dbReference>
<accession>A0A6F9D6N8</accession>
<dbReference type="GO" id="GO:0045944">
    <property type="term" value="P:positive regulation of transcription by RNA polymerase II"/>
    <property type="evidence" value="ECO:0007669"/>
    <property type="project" value="TreeGrafter"/>
</dbReference>
<reference evidence="4" key="1">
    <citation type="submission" date="2020-04" db="EMBL/GenBank/DDBJ databases">
        <authorList>
            <person name="Neveu A P."/>
        </authorList>
    </citation>
    <scope>NUCLEOTIDE SEQUENCE</scope>
    <source>
        <tissue evidence="4">Whole embryo</tissue>
    </source>
</reference>
<dbReference type="GO" id="GO:0003712">
    <property type="term" value="F:transcription coregulator activity"/>
    <property type="evidence" value="ECO:0007669"/>
    <property type="project" value="TreeGrafter"/>
</dbReference>
<sequence length="211" mass="23864">MACVTLKRRLDFQPLHEAGSSPVVTDSNCAPSCKKRFLTSPYANKSESPPSKQPWKNPLSMWQKFETDLKPLSENVPSPFCAKKNATGLSTSEVVNGIYKKYRQMKRRQTVLEAAQKEGTKVSLPGTSTLNTHMSVPEEYSGNVTSEQPLLTLKQVTLICQQLLKDQEDSLRAEYESTLLNKLSEQYEAFVKFNQDQLKKMYESHAMSYVS</sequence>
<evidence type="ECO:0000256" key="2">
    <source>
        <dbReference type="ARBA" id="ARBA00005625"/>
    </source>
</evidence>
<dbReference type="GO" id="GO:0000785">
    <property type="term" value="C:chromatin"/>
    <property type="evidence" value="ECO:0007669"/>
    <property type="project" value="TreeGrafter"/>
</dbReference>
<keyword evidence="3" id="KW-0539">Nucleus</keyword>
<dbReference type="EMBL" id="LR782824">
    <property type="protein sequence ID" value="CAB3220794.1"/>
    <property type="molecule type" value="mRNA"/>
</dbReference>
<gene>
    <name evidence="4" type="primary">Akirin1</name>
</gene>
<protein>
    <submittedName>
        <fullName evidence="4">Akirin-1</fullName>
    </submittedName>
</protein>
<evidence type="ECO:0000256" key="1">
    <source>
        <dbReference type="ARBA" id="ARBA00004123"/>
    </source>
</evidence>
<dbReference type="AlphaFoldDB" id="A0A6F9D6N8"/>
<organism evidence="4">
    <name type="scientific">Phallusia mammillata</name>
    <dbReference type="NCBI Taxonomy" id="59560"/>
    <lineage>
        <taxon>Eukaryota</taxon>
        <taxon>Metazoa</taxon>
        <taxon>Chordata</taxon>
        <taxon>Tunicata</taxon>
        <taxon>Ascidiacea</taxon>
        <taxon>Phlebobranchia</taxon>
        <taxon>Ascidiidae</taxon>
        <taxon>Phallusia</taxon>
    </lineage>
</organism>
<dbReference type="PANTHER" id="PTHR13293:SF6">
    <property type="entry name" value="AKIRIN-RELATED"/>
    <property type="match status" value="1"/>
</dbReference>
<evidence type="ECO:0000256" key="3">
    <source>
        <dbReference type="ARBA" id="ARBA00023242"/>
    </source>
</evidence>
<dbReference type="PANTHER" id="PTHR13293">
    <property type="entry name" value="AKIRIN-RELATED"/>
    <property type="match status" value="1"/>
</dbReference>
<evidence type="ECO:0000313" key="4">
    <source>
        <dbReference type="EMBL" id="CAB3220794.1"/>
    </source>
</evidence>
<comment type="similarity">
    <text evidence="2">Belongs to the akirin family.</text>
</comment>
<proteinExistence type="evidence at transcript level"/>
<dbReference type="GO" id="GO:0005634">
    <property type="term" value="C:nucleus"/>
    <property type="evidence" value="ECO:0007669"/>
    <property type="project" value="UniProtKB-SubCell"/>
</dbReference>
<comment type="subcellular location">
    <subcellularLocation>
        <location evidence="1">Nucleus</location>
    </subcellularLocation>
</comment>
<dbReference type="GO" id="GO:0045089">
    <property type="term" value="P:positive regulation of innate immune response"/>
    <property type="evidence" value="ECO:0007669"/>
    <property type="project" value="TreeGrafter"/>
</dbReference>